<sequence>VIEGELTLDERESHHAASVLRIYEGESVAVLDGQGTE</sequence>
<dbReference type="InterPro" id="IPR015947">
    <property type="entry name" value="PUA-like_sf"/>
</dbReference>
<evidence type="ECO:0000259" key="1">
    <source>
        <dbReference type="Pfam" id="PF20260"/>
    </source>
</evidence>
<gene>
    <name evidence="2" type="ORF">METZ01_LOCUS347131</name>
</gene>
<feature type="non-terminal residue" evidence="2">
    <location>
        <position position="1"/>
    </location>
</feature>
<name>A0A382RAW3_9ZZZZ</name>
<evidence type="ECO:0000313" key="2">
    <source>
        <dbReference type="EMBL" id="SVC94277.1"/>
    </source>
</evidence>
<organism evidence="2">
    <name type="scientific">marine metagenome</name>
    <dbReference type="NCBI Taxonomy" id="408172"/>
    <lineage>
        <taxon>unclassified sequences</taxon>
        <taxon>metagenomes</taxon>
        <taxon>ecological metagenomes</taxon>
    </lineage>
</organism>
<dbReference type="Pfam" id="PF20260">
    <property type="entry name" value="PUA_4"/>
    <property type="match status" value="1"/>
</dbReference>
<proteinExistence type="predicted"/>
<dbReference type="InterPro" id="IPR046887">
    <property type="entry name" value="RsmE_PUA-like"/>
</dbReference>
<dbReference type="Gene3D" id="2.40.240.20">
    <property type="entry name" value="Hypothetical PUA domain-like, domain 1"/>
    <property type="match status" value="1"/>
</dbReference>
<dbReference type="SUPFAM" id="SSF88697">
    <property type="entry name" value="PUA domain-like"/>
    <property type="match status" value="1"/>
</dbReference>
<dbReference type="AlphaFoldDB" id="A0A382RAW3"/>
<protein>
    <recommendedName>
        <fullName evidence="1">Ribosomal RNA small subunit methyltransferase E PUA-like domain-containing protein</fullName>
    </recommendedName>
</protein>
<reference evidence="2" key="1">
    <citation type="submission" date="2018-05" db="EMBL/GenBank/DDBJ databases">
        <authorList>
            <person name="Lanie J.A."/>
            <person name="Ng W.-L."/>
            <person name="Kazmierczak K.M."/>
            <person name="Andrzejewski T.M."/>
            <person name="Davidsen T.M."/>
            <person name="Wayne K.J."/>
            <person name="Tettelin H."/>
            <person name="Glass J.I."/>
            <person name="Rusch D."/>
            <person name="Podicherti R."/>
            <person name="Tsui H.-C.T."/>
            <person name="Winkler M.E."/>
        </authorList>
    </citation>
    <scope>NUCLEOTIDE SEQUENCE</scope>
</reference>
<accession>A0A382RAW3</accession>
<feature type="non-terminal residue" evidence="2">
    <location>
        <position position="37"/>
    </location>
</feature>
<feature type="domain" description="Ribosomal RNA small subunit methyltransferase E PUA-like" evidence="1">
    <location>
        <begin position="8"/>
        <end position="37"/>
    </location>
</feature>
<dbReference type="EMBL" id="UINC01120050">
    <property type="protein sequence ID" value="SVC94277.1"/>
    <property type="molecule type" value="Genomic_DNA"/>
</dbReference>